<name>A0A450SKM2_9GAMM</name>
<dbReference type="GO" id="GO:0031177">
    <property type="term" value="F:phosphopantetheine binding"/>
    <property type="evidence" value="ECO:0007669"/>
    <property type="project" value="TreeGrafter"/>
</dbReference>
<dbReference type="Pfam" id="PF00501">
    <property type="entry name" value="AMP-binding"/>
    <property type="match status" value="1"/>
</dbReference>
<gene>
    <name evidence="2" type="ORF">BECKFM1743A_GA0114220_101262</name>
</gene>
<dbReference type="PROSITE" id="PS00455">
    <property type="entry name" value="AMP_BINDING"/>
    <property type="match status" value="1"/>
</dbReference>
<dbReference type="GO" id="GO:0005829">
    <property type="term" value="C:cytosol"/>
    <property type="evidence" value="ECO:0007669"/>
    <property type="project" value="TreeGrafter"/>
</dbReference>
<accession>A0A450SKM2</accession>
<dbReference type="GO" id="GO:0043041">
    <property type="term" value="P:amino acid activation for nonribosomal peptide biosynthetic process"/>
    <property type="evidence" value="ECO:0007669"/>
    <property type="project" value="TreeGrafter"/>
</dbReference>
<dbReference type="FunFam" id="3.40.50.980:FF:000001">
    <property type="entry name" value="Non-ribosomal peptide synthetase"/>
    <property type="match status" value="1"/>
</dbReference>
<dbReference type="InterPro" id="IPR000873">
    <property type="entry name" value="AMP-dep_synth/lig_dom"/>
</dbReference>
<dbReference type="PANTHER" id="PTHR45527">
    <property type="entry name" value="NONRIBOSOMAL PEPTIDE SYNTHETASE"/>
    <property type="match status" value="1"/>
</dbReference>
<dbReference type="PANTHER" id="PTHR45527:SF14">
    <property type="entry name" value="PLIPASTATIN SYNTHASE SUBUNIT B"/>
    <property type="match status" value="1"/>
</dbReference>
<sequence length="329" mass="36323">MGCKPKIKDDTVASIHTDPNNANVELSAAERHKILVEWNDTQTDYPRDKCIHQLFEAQVERAPDAMAVVFEGQQLTYQELNRRANRLAHHLQSLGVKPETLVGICVERSLEMIVGLLAILKAGGAYVPLDPSYPKERIAFMLADAEVGLLLTQERLVGELPEHRARIVGLDADWEDFPEENPVSGVGPENLAYVIYTSGSTGKPKGVVVRQQSVVNVIDWVNKTFQVSASDRILLVTSLSFDLSVYDIFGLLAAGGSIHVASASVLKNPEQLLDVLYTQPITFWDSAPAVFQQLVPFFPSARAMTHHLRRLPEKNISDCAVILSGFKAQ</sequence>
<dbReference type="GO" id="GO:0044550">
    <property type="term" value="P:secondary metabolite biosynthetic process"/>
    <property type="evidence" value="ECO:0007669"/>
    <property type="project" value="TreeGrafter"/>
</dbReference>
<dbReference type="EMBL" id="CAADEZ010000126">
    <property type="protein sequence ID" value="VFJ54095.1"/>
    <property type="molecule type" value="Genomic_DNA"/>
</dbReference>
<feature type="domain" description="AMP-dependent synthetase/ligase" evidence="1">
    <location>
        <begin position="55"/>
        <end position="301"/>
    </location>
</feature>
<dbReference type="AlphaFoldDB" id="A0A450SKM2"/>
<reference evidence="2" key="1">
    <citation type="submission" date="2019-02" db="EMBL/GenBank/DDBJ databases">
        <authorList>
            <person name="Gruber-Vodicka R. H."/>
            <person name="Seah K. B. B."/>
        </authorList>
    </citation>
    <scope>NUCLEOTIDE SEQUENCE</scope>
    <source>
        <strain evidence="2">BECK_BZ163</strain>
    </source>
</reference>
<organism evidence="2">
    <name type="scientific">Candidatus Kentrum sp. FM</name>
    <dbReference type="NCBI Taxonomy" id="2126340"/>
    <lineage>
        <taxon>Bacteria</taxon>
        <taxon>Pseudomonadati</taxon>
        <taxon>Pseudomonadota</taxon>
        <taxon>Gammaproteobacteria</taxon>
        <taxon>Candidatus Kentrum</taxon>
    </lineage>
</organism>
<dbReference type="PRINTS" id="PR00154">
    <property type="entry name" value="AMPBINDING"/>
</dbReference>
<dbReference type="Gene3D" id="3.40.50.980">
    <property type="match status" value="2"/>
</dbReference>
<dbReference type="SUPFAM" id="SSF56801">
    <property type="entry name" value="Acetyl-CoA synthetase-like"/>
    <property type="match status" value="1"/>
</dbReference>
<proteinExistence type="predicted"/>
<evidence type="ECO:0000259" key="1">
    <source>
        <dbReference type="Pfam" id="PF00501"/>
    </source>
</evidence>
<protein>
    <submittedName>
        <fullName evidence="2">AMP-binding enzyme</fullName>
    </submittedName>
</protein>
<evidence type="ECO:0000313" key="2">
    <source>
        <dbReference type="EMBL" id="VFJ54095.1"/>
    </source>
</evidence>
<dbReference type="InterPro" id="IPR020845">
    <property type="entry name" value="AMP-binding_CS"/>
</dbReference>
<dbReference type="InterPro" id="IPR020459">
    <property type="entry name" value="AMP-binding"/>
</dbReference>